<dbReference type="PANTHER" id="PTHR17490">
    <property type="entry name" value="SUA5"/>
    <property type="match status" value="1"/>
</dbReference>
<feature type="binding site" evidence="14">
    <location>
        <position position="107"/>
    </location>
    <ligand>
        <name>ATP</name>
        <dbReference type="ChEBI" id="CHEBI:30616"/>
    </ligand>
</feature>
<dbReference type="GO" id="GO:0008033">
    <property type="term" value="P:tRNA processing"/>
    <property type="evidence" value="ECO:0007669"/>
    <property type="project" value="UniProtKB-KW"/>
</dbReference>
<comment type="subcellular location">
    <subcellularLocation>
        <location evidence="1 13">Cytoplasm</location>
    </subcellularLocation>
</comment>
<dbReference type="GO" id="GO:0005524">
    <property type="term" value="F:ATP binding"/>
    <property type="evidence" value="ECO:0007669"/>
    <property type="project" value="UniProtKB-UniRule"/>
</dbReference>
<dbReference type="InterPro" id="IPR050156">
    <property type="entry name" value="TC-AMP_synthase_SUA5"/>
</dbReference>
<protein>
    <recommendedName>
        <fullName evidence="4 13">Threonylcarbamoyl-AMP synthase</fullName>
        <shortName evidence="13">TC-AMP synthase</shortName>
        <ecNumber evidence="3 13">2.7.7.87</ecNumber>
    </recommendedName>
    <alternativeName>
        <fullName evidence="11 13">L-threonylcarbamoyladenylate synthase</fullName>
    </alternativeName>
</protein>
<evidence type="ECO:0000256" key="8">
    <source>
        <dbReference type="ARBA" id="ARBA00022695"/>
    </source>
</evidence>
<keyword evidence="10 13" id="KW-0067">ATP-binding</keyword>
<dbReference type="PANTHER" id="PTHR17490:SF16">
    <property type="entry name" value="THREONYLCARBAMOYL-AMP SYNTHASE"/>
    <property type="match status" value="1"/>
</dbReference>
<dbReference type="Proteomes" id="UP000536509">
    <property type="component" value="Unassembled WGS sequence"/>
</dbReference>
<feature type="binding site" evidence="14">
    <location>
        <position position="52"/>
    </location>
    <ligand>
        <name>ATP</name>
        <dbReference type="ChEBI" id="CHEBI:30616"/>
    </ligand>
</feature>
<feature type="binding site" evidence="14">
    <location>
        <position position="133"/>
    </location>
    <ligand>
        <name>ATP</name>
        <dbReference type="ChEBI" id="CHEBI:30616"/>
    </ligand>
</feature>
<dbReference type="InterPro" id="IPR017945">
    <property type="entry name" value="DHBP_synth_RibB-like_a/b_dom"/>
</dbReference>
<evidence type="ECO:0000256" key="9">
    <source>
        <dbReference type="ARBA" id="ARBA00022741"/>
    </source>
</evidence>
<dbReference type="InterPro" id="IPR038385">
    <property type="entry name" value="Sua5/YwlC_C"/>
</dbReference>
<comment type="function">
    <text evidence="13">Required for the formation of a threonylcarbamoyl group on adenosine at position 37 (t(6)A37) in tRNAs that read codons beginning with adenine.</text>
</comment>
<dbReference type="Pfam" id="PF01300">
    <property type="entry name" value="Sua5_yciO_yrdC"/>
    <property type="match status" value="1"/>
</dbReference>
<organism evidence="16 17">
    <name type="scientific">Flavobacterium rivulicola</name>
    <dbReference type="NCBI Taxonomy" id="2732161"/>
    <lineage>
        <taxon>Bacteria</taxon>
        <taxon>Pseudomonadati</taxon>
        <taxon>Bacteroidota</taxon>
        <taxon>Flavobacteriia</taxon>
        <taxon>Flavobacteriales</taxon>
        <taxon>Flavobacteriaceae</taxon>
        <taxon>Flavobacterium</taxon>
    </lineage>
</organism>
<dbReference type="GO" id="GO:0005737">
    <property type="term" value="C:cytoplasm"/>
    <property type="evidence" value="ECO:0007669"/>
    <property type="project" value="UniProtKB-SubCell"/>
</dbReference>
<dbReference type="GO" id="GO:0061710">
    <property type="term" value="F:L-threonylcarbamoyladenylate synthase"/>
    <property type="evidence" value="ECO:0007669"/>
    <property type="project" value="UniProtKB-EC"/>
</dbReference>
<feature type="binding site" evidence="14">
    <location>
        <position position="48"/>
    </location>
    <ligand>
        <name>ATP</name>
        <dbReference type="ChEBI" id="CHEBI:30616"/>
    </ligand>
</feature>
<evidence type="ECO:0000256" key="10">
    <source>
        <dbReference type="ARBA" id="ARBA00022840"/>
    </source>
</evidence>
<keyword evidence="17" id="KW-1185">Reference proteome</keyword>
<sequence>MISTDIHQAAHLLKNDAVISIPTETVYGLAGNIFSEKAIKSIFNLKKRPLSNPLIVHIGNANQLEDLVTQVPILAKKLMEKFWPGSLTLVLPKKDIVPNFVTGGKDTVAVRMPNHEQTLKLLNLLSFPLAAPSANPFSSISPTKASHVEAYFGASIPLILEGGNCQKGIESTIIGFENDTPVLYRLGSIALEDIEHEIGPVNIKNFEEHKPMAPGMMAKHYAPKTQTITTDNILESIDFYKNKKVGLLLFNQIINSENITHQEVLSFNSDLAEAASNLYAAMHRLDRLNLDIIIAEKFPENQLGRSINDRLKRATASTNTSYVFN</sequence>
<evidence type="ECO:0000256" key="4">
    <source>
        <dbReference type="ARBA" id="ARBA00015492"/>
    </source>
</evidence>
<reference evidence="16 17" key="1">
    <citation type="submission" date="2020-05" db="EMBL/GenBank/DDBJ databases">
        <title>Draft genome of Flavobacterium sp. IMCC34852.</title>
        <authorList>
            <person name="Song J."/>
            <person name="Cho J.-C."/>
        </authorList>
    </citation>
    <scope>NUCLEOTIDE SEQUENCE [LARGE SCALE GENOMIC DNA]</scope>
    <source>
        <strain evidence="16 17">IMCC34852</strain>
    </source>
</reference>
<keyword evidence="7 13" id="KW-0819">tRNA processing</keyword>
<evidence type="ECO:0000256" key="12">
    <source>
        <dbReference type="ARBA" id="ARBA00048366"/>
    </source>
</evidence>
<dbReference type="PIRSF" id="PIRSF004930">
    <property type="entry name" value="Tln_factor_SUA5"/>
    <property type="match status" value="1"/>
</dbReference>
<comment type="similarity">
    <text evidence="2 13">Belongs to the SUA5 family.</text>
</comment>
<dbReference type="InterPro" id="IPR006070">
    <property type="entry name" value="Sua5-like_dom"/>
</dbReference>
<feature type="binding site" evidence="14">
    <location>
        <position position="25"/>
    </location>
    <ligand>
        <name>L-threonine</name>
        <dbReference type="ChEBI" id="CHEBI:57926"/>
    </ligand>
</feature>
<feature type="domain" description="YrdC-like" evidence="15">
    <location>
        <begin position="3"/>
        <end position="189"/>
    </location>
</feature>
<feature type="binding site" evidence="14">
    <location>
        <position position="57"/>
    </location>
    <ligand>
        <name>L-threonine</name>
        <dbReference type="ChEBI" id="CHEBI:57926"/>
    </ligand>
</feature>
<dbReference type="GO" id="GO:0003725">
    <property type="term" value="F:double-stranded RNA binding"/>
    <property type="evidence" value="ECO:0007669"/>
    <property type="project" value="UniProtKB-UniRule"/>
</dbReference>
<evidence type="ECO:0000256" key="1">
    <source>
        <dbReference type="ARBA" id="ARBA00004496"/>
    </source>
</evidence>
<feature type="binding site" evidence="14">
    <location>
        <position position="131"/>
    </location>
    <ligand>
        <name>L-threonine</name>
        <dbReference type="ChEBI" id="CHEBI:57926"/>
    </ligand>
</feature>
<evidence type="ECO:0000313" key="16">
    <source>
        <dbReference type="EMBL" id="NNT71873.1"/>
    </source>
</evidence>
<evidence type="ECO:0000259" key="15">
    <source>
        <dbReference type="PROSITE" id="PS51163"/>
    </source>
</evidence>
<evidence type="ECO:0000256" key="11">
    <source>
        <dbReference type="ARBA" id="ARBA00029774"/>
    </source>
</evidence>
<dbReference type="Pfam" id="PF03481">
    <property type="entry name" value="Sua5_C"/>
    <property type="match status" value="1"/>
</dbReference>
<comment type="caution">
    <text evidence="16">The sequence shown here is derived from an EMBL/GenBank/DDBJ whole genome shotgun (WGS) entry which is preliminary data.</text>
</comment>
<dbReference type="Gene3D" id="3.40.50.11030">
    <property type="entry name" value="Threonylcarbamoyl-AMP synthase, C-terminal domain"/>
    <property type="match status" value="1"/>
</dbReference>
<evidence type="ECO:0000256" key="6">
    <source>
        <dbReference type="ARBA" id="ARBA00022679"/>
    </source>
</evidence>
<evidence type="ECO:0000256" key="14">
    <source>
        <dbReference type="PIRSR" id="PIRSR004930-1"/>
    </source>
</evidence>
<accession>A0A7Y3R8K0</accession>
<name>A0A7Y3R8K0_9FLAO</name>
<keyword evidence="8 13" id="KW-0548">Nucleotidyltransferase</keyword>
<dbReference type="InterPro" id="IPR005145">
    <property type="entry name" value="Sua5_C"/>
</dbReference>
<evidence type="ECO:0000256" key="2">
    <source>
        <dbReference type="ARBA" id="ARBA00007663"/>
    </source>
</evidence>
<dbReference type="SUPFAM" id="SSF55821">
    <property type="entry name" value="YrdC/RibB"/>
    <property type="match status" value="1"/>
</dbReference>
<evidence type="ECO:0000256" key="13">
    <source>
        <dbReference type="PIRNR" id="PIRNR004930"/>
    </source>
</evidence>
<dbReference type="InterPro" id="IPR010923">
    <property type="entry name" value="T(6)A37_SUA5"/>
</dbReference>
<evidence type="ECO:0000313" key="17">
    <source>
        <dbReference type="Proteomes" id="UP000536509"/>
    </source>
</evidence>
<feature type="binding site" evidence="14">
    <location>
        <position position="221"/>
    </location>
    <ligand>
        <name>ATP</name>
        <dbReference type="ChEBI" id="CHEBI:30616"/>
    </ligand>
</feature>
<dbReference type="PROSITE" id="PS51163">
    <property type="entry name" value="YRDC"/>
    <property type="match status" value="1"/>
</dbReference>
<evidence type="ECO:0000256" key="7">
    <source>
        <dbReference type="ARBA" id="ARBA00022694"/>
    </source>
</evidence>
<evidence type="ECO:0000256" key="3">
    <source>
        <dbReference type="ARBA" id="ARBA00012584"/>
    </source>
</evidence>
<keyword evidence="6 13" id="KW-0808">Transferase</keyword>
<dbReference type="NCBIfam" id="TIGR00057">
    <property type="entry name" value="L-threonylcarbamoyladenylate synthase"/>
    <property type="match status" value="1"/>
</dbReference>
<keyword evidence="5 13" id="KW-0963">Cytoplasm</keyword>
<evidence type="ECO:0000256" key="5">
    <source>
        <dbReference type="ARBA" id="ARBA00022490"/>
    </source>
</evidence>
<dbReference type="Gene3D" id="3.90.870.10">
    <property type="entry name" value="DHBP synthase"/>
    <property type="match status" value="1"/>
</dbReference>
<dbReference type="RefSeq" id="WP_171222065.1">
    <property type="nucleotide sequence ID" value="NZ_CP121446.1"/>
</dbReference>
<feature type="binding site" evidence="14">
    <location>
        <position position="185"/>
    </location>
    <ligand>
        <name>ATP</name>
        <dbReference type="ChEBI" id="CHEBI:30616"/>
    </ligand>
</feature>
<proteinExistence type="inferred from homology"/>
<keyword evidence="9 13" id="KW-0547">Nucleotide-binding</keyword>
<feature type="binding site" evidence="14">
    <location>
        <position position="111"/>
    </location>
    <ligand>
        <name>L-threonine</name>
        <dbReference type="ChEBI" id="CHEBI:57926"/>
    </ligand>
</feature>
<dbReference type="AlphaFoldDB" id="A0A7Y3R8K0"/>
<dbReference type="GO" id="GO:0000049">
    <property type="term" value="F:tRNA binding"/>
    <property type="evidence" value="ECO:0007669"/>
    <property type="project" value="TreeGrafter"/>
</dbReference>
<dbReference type="EC" id="2.7.7.87" evidence="3 13"/>
<feature type="binding site" evidence="14">
    <location>
        <position position="171"/>
    </location>
    <ligand>
        <name>L-threonine</name>
        <dbReference type="ChEBI" id="CHEBI:57926"/>
    </ligand>
</feature>
<dbReference type="GO" id="GO:0006450">
    <property type="term" value="P:regulation of translational fidelity"/>
    <property type="evidence" value="ECO:0007669"/>
    <property type="project" value="TreeGrafter"/>
</dbReference>
<gene>
    <name evidence="16" type="ORF">HKT18_06560</name>
</gene>
<comment type="catalytic activity">
    <reaction evidence="12 13">
        <text>L-threonine + hydrogencarbonate + ATP = L-threonylcarbamoyladenylate + diphosphate + H2O</text>
        <dbReference type="Rhea" id="RHEA:36407"/>
        <dbReference type="ChEBI" id="CHEBI:15377"/>
        <dbReference type="ChEBI" id="CHEBI:17544"/>
        <dbReference type="ChEBI" id="CHEBI:30616"/>
        <dbReference type="ChEBI" id="CHEBI:33019"/>
        <dbReference type="ChEBI" id="CHEBI:57926"/>
        <dbReference type="ChEBI" id="CHEBI:73682"/>
        <dbReference type="EC" id="2.7.7.87"/>
    </reaction>
</comment>
<dbReference type="EMBL" id="JABEVX010000003">
    <property type="protein sequence ID" value="NNT71873.1"/>
    <property type="molecule type" value="Genomic_DNA"/>
</dbReference>
<feature type="binding site" evidence="14">
    <location>
        <position position="141"/>
    </location>
    <ligand>
        <name>ATP</name>
        <dbReference type="ChEBI" id="CHEBI:30616"/>
    </ligand>
</feature>